<protein>
    <recommendedName>
        <fullName evidence="3">Fumarylacetoacetate (FAA) hydrolase</fullName>
    </recommendedName>
</protein>
<comment type="caution">
    <text evidence="1">The sequence shown here is derived from an EMBL/GenBank/DDBJ whole genome shotgun (WGS) entry which is preliminary data.</text>
</comment>
<gene>
    <name evidence="1" type="ORF">GCM10010521_53550</name>
</gene>
<sequence>MSPSLPPVLTEVAYEDGRYVTFGRPEPGEPQTLYRVADGAPAAAFTGTDGSADAVRAALTEGAETVVVPAGDPAVRPLVPLLPQASGAALLSGFMGTHKKKWGGRSQPEDGEFTPPRWFFKGFGDWARLPGEPLTVPARPVALIEEPEVALVYVNDADGTPHYAGYTFGNDLCDIGLHRKDPGYNPYCKLCDTALAPWLFLGPPPTSATGRVTIVRDGATAWEGSFDCGGDALYFRIRDMAEHLFSFPAVRRPGLVNYVLLGADEASFHDGFRIADGDRIGIDVKSHGVSFENTVRYLSPAPAAVLPAS</sequence>
<organism evidence="1 2">
    <name type="scientific">Streptomyces rameus</name>
    <dbReference type="NCBI Taxonomy" id="68261"/>
    <lineage>
        <taxon>Bacteria</taxon>
        <taxon>Bacillati</taxon>
        <taxon>Actinomycetota</taxon>
        <taxon>Actinomycetes</taxon>
        <taxon>Kitasatosporales</taxon>
        <taxon>Streptomycetaceae</taxon>
        <taxon>Streptomyces</taxon>
    </lineage>
</organism>
<evidence type="ECO:0000313" key="2">
    <source>
        <dbReference type="Proteomes" id="UP001500893"/>
    </source>
</evidence>
<name>A0ABP6NUM5_9ACTN</name>
<dbReference type="RefSeq" id="WP_345056512.1">
    <property type="nucleotide sequence ID" value="NZ_BAAAVM010000093.1"/>
</dbReference>
<keyword evidence="2" id="KW-1185">Reference proteome</keyword>
<reference evidence="2" key="1">
    <citation type="journal article" date="2019" name="Int. J. Syst. Evol. Microbiol.">
        <title>The Global Catalogue of Microorganisms (GCM) 10K type strain sequencing project: providing services to taxonomists for standard genome sequencing and annotation.</title>
        <authorList>
            <consortium name="The Broad Institute Genomics Platform"/>
            <consortium name="The Broad Institute Genome Sequencing Center for Infectious Disease"/>
            <person name="Wu L."/>
            <person name="Ma J."/>
        </authorList>
    </citation>
    <scope>NUCLEOTIDE SEQUENCE [LARGE SCALE GENOMIC DNA]</scope>
    <source>
        <strain evidence="2">JCM 11574</strain>
    </source>
</reference>
<accession>A0ABP6NUM5</accession>
<dbReference type="EMBL" id="BAAAVM010000093">
    <property type="protein sequence ID" value="GAA3158771.1"/>
    <property type="molecule type" value="Genomic_DNA"/>
</dbReference>
<dbReference type="SUPFAM" id="SSF56529">
    <property type="entry name" value="FAH"/>
    <property type="match status" value="1"/>
</dbReference>
<proteinExistence type="predicted"/>
<dbReference type="Gene3D" id="3.90.850.10">
    <property type="entry name" value="Fumarylacetoacetase-like, C-terminal domain"/>
    <property type="match status" value="1"/>
</dbReference>
<evidence type="ECO:0000313" key="1">
    <source>
        <dbReference type="EMBL" id="GAA3158771.1"/>
    </source>
</evidence>
<evidence type="ECO:0008006" key="3">
    <source>
        <dbReference type="Google" id="ProtNLM"/>
    </source>
</evidence>
<dbReference type="Proteomes" id="UP001500893">
    <property type="component" value="Unassembled WGS sequence"/>
</dbReference>
<dbReference type="InterPro" id="IPR036663">
    <property type="entry name" value="Fumarylacetoacetase_C_sf"/>
</dbReference>